<dbReference type="CDD" id="cd00038">
    <property type="entry name" value="CAP_ED"/>
    <property type="match status" value="1"/>
</dbReference>
<dbReference type="Proteomes" id="UP000723714">
    <property type="component" value="Unassembled WGS sequence"/>
</dbReference>
<dbReference type="InterPro" id="IPR012318">
    <property type="entry name" value="HTH_CRP"/>
</dbReference>
<dbReference type="RefSeq" id="WP_216238205.1">
    <property type="nucleotide sequence ID" value="NZ_JABACJ020000001.1"/>
</dbReference>
<evidence type="ECO:0000313" key="2">
    <source>
        <dbReference type="EMBL" id="MBU3874206.1"/>
    </source>
</evidence>
<keyword evidence="3" id="KW-1185">Reference proteome</keyword>
<sequence>MYIIALSKENKRNKEKQPKVNEEEIGVMIMSQTIREQVREIPGATLKYVEELFGEEMDKILGLARLLKVKAGKRFITQNDEIRGIYILIAGKVNVLEEYRTGDVYIFQENTVPSIFGEMEIIADMEGFLASLLAKTDCLLVVVPKNVYTDFIRRHPQILYQRAQFNLKDLLTSGRDNRLYLQLQSTDRMKLYMIRKYKRKDTEEHCVLSMTKQEIADEIGYSQKTVLRALKVLDQQGYLTVSGHKILIKEEQYRKMVDSIEQITCDSYK</sequence>
<evidence type="ECO:0000259" key="1">
    <source>
        <dbReference type="PROSITE" id="PS50042"/>
    </source>
</evidence>
<feature type="domain" description="Cyclic nucleotide-binding" evidence="1">
    <location>
        <begin position="48"/>
        <end position="169"/>
    </location>
</feature>
<comment type="caution">
    <text evidence="2">The sequence shown here is derived from an EMBL/GenBank/DDBJ whole genome shotgun (WGS) entry which is preliminary data.</text>
</comment>
<proteinExistence type="predicted"/>
<accession>A0ABS6CYH6</accession>
<name>A0ABS6CYH6_9FIRM</name>
<organism evidence="2 3">
    <name type="scientific">Faecalicatena faecalis</name>
    <dbReference type="NCBI Taxonomy" id="2726362"/>
    <lineage>
        <taxon>Bacteria</taxon>
        <taxon>Bacillati</taxon>
        <taxon>Bacillota</taxon>
        <taxon>Clostridia</taxon>
        <taxon>Lachnospirales</taxon>
        <taxon>Lachnospiraceae</taxon>
        <taxon>Faecalicatena</taxon>
    </lineage>
</organism>
<reference evidence="2 3" key="1">
    <citation type="submission" date="2021-06" db="EMBL/GenBank/DDBJ databases">
        <title>Faecalicatena sp. nov. isolated from porcine feces.</title>
        <authorList>
            <person name="Oh B.S."/>
            <person name="Lee J.H."/>
        </authorList>
    </citation>
    <scope>NUCLEOTIDE SEQUENCE [LARGE SCALE GENOMIC DNA]</scope>
    <source>
        <strain evidence="2 3">AGMB00832</strain>
    </source>
</reference>
<dbReference type="EMBL" id="JABACJ020000001">
    <property type="protein sequence ID" value="MBU3874206.1"/>
    <property type="molecule type" value="Genomic_DNA"/>
</dbReference>
<protein>
    <submittedName>
        <fullName evidence="2">Crp/Fnr family transcriptional regulator</fullName>
    </submittedName>
</protein>
<evidence type="ECO:0000313" key="3">
    <source>
        <dbReference type="Proteomes" id="UP000723714"/>
    </source>
</evidence>
<dbReference type="PROSITE" id="PS50042">
    <property type="entry name" value="CNMP_BINDING_3"/>
    <property type="match status" value="1"/>
</dbReference>
<dbReference type="Pfam" id="PF00027">
    <property type="entry name" value="cNMP_binding"/>
    <property type="match status" value="1"/>
</dbReference>
<dbReference type="Pfam" id="PF13545">
    <property type="entry name" value="HTH_Crp_2"/>
    <property type="match status" value="1"/>
</dbReference>
<dbReference type="InterPro" id="IPR000595">
    <property type="entry name" value="cNMP-bd_dom"/>
</dbReference>
<gene>
    <name evidence="2" type="ORF">HGO97_000035</name>
</gene>